<dbReference type="EMBL" id="MBUA01000027">
    <property type="protein sequence ID" value="MBC6492174.1"/>
    <property type="molecule type" value="Genomic_DNA"/>
</dbReference>
<evidence type="ECO:0000256" key="1">
    <source>
        <dbReference type="SAM" id="Phobius"/>
    </source>
</evidence>
<feature type="transmembrane region" description="Helical" evidence="1">
    <location>
        <begin position="77"/>
        <end position="96"/>
    </location>
</feature>
<reference evidence="2 3" key="1">
    <citation type="submission" date="2016-07" db="EMBL/GenBank/DDBJ databases">
        <title>Genome analysis of Flavihumibacter stibioxidans YS-17.</title>
        <authorList>
            <person name="Shi K."/>
            <person name="Han Y."/>
            <person name="Wang G."/>
        </authorList>
    </citation>
    <scope>NUCLEOTIDE SEQUENCE [LARGE SCALE GENOMIC DNA]</scope>
    <source>
        <strain evidence="2 3">YS-17</strain>
    </source>
</reference>
<keyword evidence="3" id="KW-1185">Reference proteome</keyword>
<dbReference type="RefSeq" id="WP_187257494.1">
    <property type="nucleotide sequence ID" value="NZ_JBHULF010000006.1"/>
</dbReference>
<accession>A0ABR7MCD7</accession>
<feature type="transmembrane region" description="Helical" evidence="1">
    <location>
        <begin position="102"/>
        <end position="121"/>
    </location>
</feature>
<keyword evidence="1" id="KW-0812">Transmembrane</keyword>
<evidence type="ECO:0000313" key="2">
    <source>
        <dbReference type="EMBL" id="MBC6492174.1"/>
    </source>
</evidence>
<feature type="transmembrane region" description="Helical" evidence="1">
    <location>
        <begin position="41"/>
        <end position="65"/>
    </location>
</feature>
<evidence type="ECO:0008006" key="4">
    <source>
        <dbReference type="Google" id="ProtNLM"/>
    </source>
</evidence>
<dbReference type="Proteomes" id="UP000765802">
    <property type="component" value="Unassembled WGS sequence"/>
</dbReference>
<organism evidence="2 3">
    <name type="scientific">Flavihumibacter stibioxidans</name>
    <dbReference type="NCBI Taxonomy" id="1834163"/>
    <lineage>
        <taxon>Bacteria</taxon>
        <taxon>Pseudomonadati</taxon>
        <taxon>Bacteroidota</taxon>
        <taxon>Chitinophagia</taxon>
        <taxon>Chitinophagales</taxon>
        <taxon>Chitinophagaceae</taxon>
        <taxon>Flavihumibacter</taxon>
    </lineage>
</organism>
<keyword evidence="1" id="KW-1133">Transmembrane helix</keyword>
<evidence type="ECO:0000313" key="3">
    <source>
        <dbReference type="Proteomes" id="UP000765802"/>
    </source>
</evidence>
<proteinExistence type="predicted"/>
<sequence length="133" mass="15211">MEKNHPGHKKAYYSLVLVFLLVNTIALTLKSKLQAAGMDTTILIAGNLLLFLIFLVSMFLNLGAVNHQSTHVFMRNVYSGMLLKLFGVAIAAFIYIYLEREWVNKAALFTCMFLYFVYTIIELRVVLKMTKTH</sequence>
<feature type="transmembrane region" description="Helical" evidence="1">
    <location>
        <begin position="12"/>
        <end position="29"/>
    </location>
</feature>
<gene>
    <name evidence="2" type="ORF">BC349_14020</name>
</gene>
<name>A0ABR7MCD7_9BACT</name>
<keyword evidence="1" id="KW-0472">Membrane</keyword>
<protein>
    <recommendedName>
        <fullName evidence="4">ATP synthase protein I</fullName>
    </recommendedName>
</protein>
<comment type="caution">
    <text evidence="2">The sequence shown here is derived from an EMBL/GenBank/DDBJ whole genome shotgun (WGS) entry which is preliminary data.</text>
</comment>